<proteinExistence type="predicted"/>
<dbReference type="EMBL" id="JAGGJA010000001">
    <property type="protein sequence ID" value="MCW9705513.1"/>
    <property type="molecule type" value="Genomic_DNA"/>
</dbReference>
<organism evidence="3 4">
    <name type="scientific">Fodinibius salsisoli</name>
    <dbReference type="NCBI Taxonomy" id="2820877"/>
    <lineage>
        <taxon>Bacteria</taxon>
        <taxon>Pseudomonadati</taxon>
        <taxon>Balneolota</taxon>
        <taxon>Balneolia</taxon>
        <taxon>Balneolales</taxon>
        <taxon>Balneolaceae</taxon>
        <taxon>Fodinibius</taxon>
    </lineage>
</organism>
<dbReference type="SUPFAM" id="SSF46785">
    <property type="entry name" value="Winged helix' DNA-binding domain"/>
    <property type="match status" value="1"/>
</dbReference>
<comment type="caution">
    <text evidence="3">The sequence shown here is derived from an EMBL/GenBank/DDBJ whole genome shotgun (WGS) entry which is preliminary data.</text>
</comment>
<name>A0ABT3PHW4_9BACT</name>
<reference evidence="3 4" key="1">
    <citation type="submission" date="2021-03" db="EMBL/GenBank/DDBJ databases">
        <title>Aliifodinibius sp. nov., a new bacterium isolated from saline soil.</title>
        <authorList>
            <person name="Galisteo C."/>
            <person name="De La Haba R."/>
            <person name="Sanchez-Porro C."/>
            <person name="Ventosa A."/>
        </authorList>
    </citation>
    <scope>NUCLEOTIDE SEQUENCE [LARGE SCALE GENOMIC DNA]</scope>
    <source>
        <strain evidence="3 4">1BSP15-2V2</strain>
    </source>
</reference>
<gene>
    <name evidence="3" type="ORF">J6I44_01540</name>
</gene>
<dbReference type="RefSeq" id="WP_265764177.1">
    <property type="nucleotide sequence ID" value="NZ_JAGGJA010000001.1"/>
</dbReference>
<keyword evidence="4" id="KW-1185">Reference proteome</keyword>
<dbReference type="InterPro" id="IPR005149">
    <property type="entry name" value="Tscrpt_reg_PadR_N"/>
</dbReference>
<evidence type="ECO:0000313" key="3">
    <source>
        <dbReference type="EMBL" id="MCW9705513.1"/>
    </source>
</evidence>
<evidence type="ECO:0000256" key="1">
    <source>
        <dbReference type="SAM" id="Coils"/>
    </source>
</evidence>
<accession>A0ABT3PHW4</accession>
<feature type="coiled-coil region" evidence="1">
    <location>
        <begin position="105"/>
        <end position="135"/>
    </location>
</feature>
<dbReference type="Proteomes" id="UP001207918">
    <property type="component" value="Unassembled WGS sequence"/>
</dbReference>
<protein>
    <submittedName>
        <fullName evidence="3">Transcriptional regulator</fullName>
    </submittedName>
</protein>
<keyword evidence="1" id="KW-0175">Coiled coil</keyword>
<dbReference type="Gene3D" id="1.10.10.10">
    <property type="entry name" value="Winged helix-like DNA-binding domain superfamily/Winged helix DNA-binding domain"/>
    <property type="match status" value="1"/>
</dbReference>
<evidence type="ECO:0000313" key="4">
    <source>
        <dbReference type="Proteomes" id="UP001207918"/>
    </source>
</evidence>
<sequence>MKNELPSHERAVWILKTRGAQPLSAIAEEMDVTKEGARFHLLKLEKEGLVQSQSKAEGRGRPKKIWSLTEKGHARFPDRHANMTVNLIAMMRQTLGDEAVQDVINANEKRTLAEYEEELKECDTLEGKVAKLTEIRSREGYMAEYQEKEDSFLFVENHCPICAAAETCQQFCQAELNIFEEVLGEEVDIQREEHIIKGARRCAYRIAK</sequence>
<evidence type="ECO:0000259" key="2">
    <source>
        <dbReference type="Pfam" id="PF03551"/>
    </source>
</evidence>
<dbReference type="InterPro" id="IPR036390">
    <property type="entry name" value="WH_DNA-bd_sf"/>
</dbReference>
<dbReference type="Pfam" id="PF03551">
    <property type="entry name" value="PadR"/>
    <property type="match status" value="1"/>
</dbReference>
<dbReference type="InterPro" id="IPR036388">
    <property type="entry name" value="WH-like_DNA-bd_sf"/>
</dbReference>
<feature type="domain" description="Transcription regulator PadR N-terminal" evidence="2">
    <location>
        <begin position="41"/>
        <end position="76"/>
    </location>
</feature>